<feature type="domain" description="Retroviral polymerase SH3-like" evidence="1">
    <location>
        <begin position="21"/>
        <end position="71"/>
    </location>
</feature>
<organism evidence="2 3">
    <name type="scientific">Lagenidium giganteum</name>
    <dbReference type="NCBI Taxonomy" id="4803"/>
    <lineage>
        <taxon>Eukaryota</taxon>
        <taxon>Sar</taxon>
        <taxon>Stramenopiles</taxon>
        <taxon>Oomycota</taxon>
        <taxon>Peronosporomycetes</taxon>
        <taxon>Pythiales</taxon>
        <taxon>Pythiaceae</taxon>
    </lineage>
</organism>
<proteinExistence type="predicted"/>
<reference evidence="2" key="2">
    <citation type="journal article" date="2023" name="Microbiol Resour">
        <title>Decontamination and Annotation of the Draft Genome Sequence of the Oomycete Lagenidium giganteum ARSEF 373.</title>
        <authorList>
            <person name="Morgan W.R."/>
            <person name="Tartar A."/>
        </authorList>
    </citation>
    <scope>NUCLEOTIDE SEQUENCE</scope>
    <source>
        <strain evidence="2">ARSEF 373</strain>
    </source>
</reference>
<dbReference type="InterPro" id="IPR057670">
    <property type="entry name" value="SH3_retrovirus"/>
</dbReference>
<evidence type="ECO:0000313" key="2">
    <source>
        <dbReference type="EMBL" id="DBA05376.1"/>
    </source>
</evidence>
<sequence length="89" mass="10420">MNVPKQSLDHVRVFGAREFEHVDKSKRNKLDKHAHKCMFIGYAEHSKAYGVCDLEDNRLVILPTVVFDERPPMLFNHEQVRESNRAHCC</sequence>
<dbReference type="Proteomes" id="UP001146120">
    <property type="component" value="Unassembled WGS sequence"/>
</dbReference>
<evidence type="ECO:0000313" key="3">
    <source>
        <dbReference type="Proteomes" id="UP001146120"/>
    </source>
</evidence>
<dbReference type="Pfam" id="PF25597">
    <property type="entry name" value="SH3_retrovirus"/>
    <property type="match status" value="1"/>
</dbReference>
<gene>
    <name evidence="2" type="ORF">N0F65_007538</name>
</gene>
<evidence type="ECO:0000259" key="1">
    <source>
        <dbReference type="Pfam" id="PF25597"/>
    </source>
</evidence>
<reference evidence="2" key="1">
    <citation type="submission" date="2022-11" db="EMBL/GenBank/DDBJ databases">
        <authorList>
            <person name="Morgan W.R."/>
            <person name="Tartar A."/>
        </authorList>
    </citation>
    <scope>NUCLEOTIDE SEQUENCE</scope>
    <source>
        <strain evidence="2">ARSEF 373</strain>
    </source>
</reference>
<comment type="caution">
    <text evidence="2">The sequence shown here is derived from an EMBL/GenBank/DDBJ whole genome shotgun (WGS) entry which is preliminary data.</text>
</comment>
<dbReference type="AlphaFoldDB" id="A0AAV2ZHM2"/>
<name>A0AAV2ZHM2_9STRA</name>
<keyword evidence="3" id="KW-1185">Reference proteome</keyword>
<protein>
    <recommendedName>
        <fullName evidence="1">Retroviral polymerase SH3-like domain-containing protein</fullName>
    </recommendedName>
</protein>
<accession>A0AAV2ZHM2</accession>
<dbReference type="EMBL" id="DAKRPA010000001">
    <property type="protein sequence ID" value="DBA05376.1"/>
    <property type="molecule type" value="Genomic_DNA"/>
</dbReference>